<protein>
    <submittedName>
        <fullName evidence="2">Uncharacterized protein</fullName>
    </submittedName>
</protein>
<proteinExistence type="predicted"/>
<organism evidence="2 3">
    <name type="scientific">Heyndrickxia coagulans</name>
    <name type="common">Weizmannia coagulans</name>
    <dbReference type="NCBI Taxonomy" id="1398"/>
    <lineage>
        <taxon>Bacteria</taxon>
        <taxon>Bacillati</taxon>
        <taxon>Bacillota</taxon>
        <taxon>Bacilli</taxon>
        <taxon>Bacillales</taxon>
        <taxon>Bacillaceae</taxon>
        <taxon>Heyndrickxia</taxon>
    </lineage>
</organism>
<feature type="region of interest" description="Disordered" evidence="1">
    <location>
        <begin position="29"/>
        <end position="54"/>
    </location>
</feature>
<comment type="caution">
    <text evidence="2">The sequence shown here is derived from an EMBL/GenBank/DDBJ whole genome shotgun (WGS) entry which is preliminary data.</text>
</comment>
<evidence type="ECO:0000313" key="3">
    <source>
        <dbReference type="Proteomes" id="UP000075288"/>
    </source>
</evidence>
<sequence length="54" mass="6260">MPFFRYERGLLNNKKDADHSPNFIKRAKKQKPNVNQNCSTSPKIQKAGNHFPAF</sequence>
<dbReference type="PATRIC" id="fig|1398.26.peg.3191"/>
<evidence type="ECO:0000313" key="2">
    <source>
        <dbReference type="EMBL" id="KYC62225.1"/>
    </source>
</evidence>
<dbReference type="AlphaFoldDB" id="A0A150JY03"/>
<name>A0A150JY03_HEYCO</name>
<reference evidence="2 3" key="1">
    <citation type="submission" date="2016-01" db="EMBL/GenBank/DDBJ databases">
        <title>Genome Sequences of Twelve Sporeforming Bacillus Species Isolated from Foods.</title>
        <authorList>
            <person name="Berendsen E.M."/>
            <person name="Wells-Bennik M.H."/>
            <person name="Krawcyk A.O."/>
            <person name="De Jong A."/>
            <person name="Holsappel S."/>
            <person name="Eijlander R.T."/>
            <person name="Kuipers O.P."/>
        </authorList>
    </citation>
    <scope>NUCLEOTIDE SEQUENCE [LARGE SCALE GENOMIC DNA]</scope>
    <source>
        <strain evidence="2 3">B4098</strain>
    </source>
</reference>
<accession>A0A150JY03</accession>
<feature type="compositionally biased region" description="Polar residues" evidence="1">
    <location>
        <begin position="32"/>
        <end position="43"/>
    </location>
</feature>
<dbReference type="Proteomes" id="UP000075288">
    <property type="component" value="Unassembled WGS sequence"/>
</dbReference>
<dbReference type="EMBL" id="LQYG01000055">
    <property type="protein sequence ID" value="KYC62225.1"/>
    <property type="molecule type" value="Genomic_DNA"/>
</dbReference>
<evidence type="ECO:0000256" key="1">
    <source>
        <dbReference type="SAM" id="MobiDB-lite"/>
    </source>
</evidence>
<gene>
    <name evidence="2" type="ORF">B4098_1007</name>
</gene>